<evidence type="ECO:0000313" key="2">
    <source>
        <dbReference type="EMBL" id="RTQ49717.1"/>
    </source>
</evidence>
<dbReference type="Proteomes" id="UP000282184">
    <property type="component" value="Unassembled WGS sequence"/>
</dbReference>
<dbReference type="PANTHER" id="PTHR30469:SF33">
    <property type="entry name" value="SLR1207 PROTEIN"/>
    <property type="match status" value="1"/>
</dbReference>
<gene>
    <name evidence="2" type="ORF">EJV47_12965</name>
</gene>
<protein>
    <submittedName>
        <fullName evidence="2">HlyD family efflux transporter periplasmic adaptor subunit</fullName>
    </submittedName>
</protein>
<keyword evidence="1" id="KW-0175">Coiled coil</keyword>
<organism evidence="2 3">
    <name type="scientific">Hymenobacter gummosus</name>
    <dbReference type="NCBI Taxonomy" id="1776032"/>
    <lineage>
        <taxon>Bacteria</taxon>
        <taxon>Pseudomonadati</taxon>
        <taxon>Bacteroidota</taxon>
        <taxon>Cytophagia</taxon>
        <taxon>Cytophagales</taxon>
        <taxon>Hymenobacteraceae</taxon>
        <taxon>Hymenobacter</taxon>
    </lineage>
</organism>
<dbReference type="OrthoDB" id="9806939at2"/>
<dbReference type="AlphaFoldDB" id="A0A3S0HNA7"/>
<dbReference type="GO" id="GO:0015562">
    <property type="term" value="F:efflux transmembrane transporter activity"/>
    <property type="evidence" value="ECO:0007669"/>
    <property type="project" value="TreeGrafter"/>
</dbReference>
<reference evidence="2 3" key="1">
    <citation type="submission" date="2018-12" db="EMBL/GenBank/DDBJ databases">
        <title>Hymenobacter gummosus sp. nov., isolated from a spring.</title>
        <authorList>
            <person name="Nie L."/>
        </authorList>
    </citation>
    <scope>NUCLEOTIDE SEQUENCE [LARGE SCALE GENOMIC DNA]</scope>
    <source>
        <strain evidence="2 3">KCTC 52166</strain>
    </source>
</reference>
<name>A0A3S0HNA7_9BACT</name>
<dbReference type="Gene3D" id="2.40.420.20">
    <property type="match status" value="1"/>
</dbReference>
<accession>A0A3S0HNA7</accession>
<dbReference type="PANTHER" id="PTHR30469">
    <property type="entry name" value="MULTIDRUG RESISTANCE PROTEIN MDTA"/>
    <property type="match status" value="1"/>
</dbReference>
<evidence type="ECO:0000256" key="1">
    <source>
        <dbReference type="SAM" id="Coils"/>
    </source>
</evidence>
<dbReference type="RefSeq" id="WP_126693576.1">
    <property type="nucleotide sequence ID" value="NZ_RXOF01000006.1"/>
</dbReference>
<feature type="coiled-coil region" evidence="1">
    <location>
        <begin position="176"/>
        <end position="203"/>
    </location>
</feature>
<sequence length="415" mass="45464">MDRAISSATHAQRRRRRWLLAAAALLLVAAGLWAFRSALRPSISRQELLTAVVETGDVEASLTAAGLVIPAHEAVVTSPIQSTIRRVLLTAGAKVQPGQTILELDKELTGTALAKLQDEQLQNRNKSSVLQLSLERSLNDLESQEQVQQEKVRSLQSGLRDEQHLLSIGSGTPEGVRQAELNLKIAELELQRVRRQIRNQRQANQADERGLGYTMQIQQRSIQELAGKLRQANISADQAGVLTWVNEDIGATVSQGAVVARVADLSAFRVRGTIADSYADSLHVGDPVIVRLSGTDLRGSISSISPAVEKGVVTFFARLDQPGHPALRPNLRADVFVVTRAHRQVLRVKNGPFFQGGREQTVFVVQDGQARRRLARLGDSNFDYVQVISGLRPGEELVIGDMKEYEAVPVLTVKD</sequence>
<dbReference type="EMBL" id="RXOF01000006">
    <property type="protein sequence ID" value="RTQ49717.1"/>
    <property type="molecule type" value="Genomic_DNA"/>
</dbReference>
<comment type="caution">
    <text evidence="2">The sequence shown here is derived from an EMBL/GenBank/DDBJ whole genome shotgun (WGS) entry which is preliminary data.</text>
</comment>
<evidence type="ECO:0000313" key="3">
    <source>
        <dbReference type="Proteomes" id="UP000282184"/>
    </source>
</evidence>
<keyword evidence="3" id="KW-1185">Reference proteome</keyword>
<dbReference type="GO" id="GO:1990281">
    <property type="term" value="C:efflux pump complex"/>
    <property type="evidence" value="ECO:0007669"/>
    <property type="project" value="TreeGrafter"/>
</dbReference>
<dbReference type="Gene3D" id="2.40.30.170">
    <property type="match status" value="1"/>
</dbReference>
<proteinExistence type="predicted"/>